<gene>
    <name evidence="2" type="ORF">DIURU_005505</name>
</gene>
<dbReference type="Proteomes" id="UP000449547">
    <property type="component" value="Unassembled WGS sequence"/>
</dbReference>
<organism evidence="2 3">
    <name type="scientific">Diutina rugosa</name>
    <name type="common">Yeast</name>
    <name type="synonym">Candida rugosa</name>
    <dbReference type="NCBI Taxonomy" id="5481"/>
    <lineage>
        <taxon>Eukaryota</taxon>
        <taxon>Fungi</taxon>
        <taxon>Dikarya</taxon>
        <taxon>Ascomycota</taxon>
        <taxon>Saccharomycotina</taxon>
        <taxon>Pichiomycetes</taxon>
        <taxon>Debaryomycetaceae</taxon>
        <taxon>Diutina</taxon>
    </lineage>
</organism>
<keyword evidence="3" id="KW-1185">Reference proteome</keyword>
<evidence type="ECO:0000256" key="1">
    <source>
        <dbReference type="SAM" id="MobiDB-lite"/>
    </source>
</evidence>
<sequence length="168" mass="18533">MFSLKGKKAKTKGGAKAKKSWDSDDSGDEGRGDFAAEMERKRRRVAALANDQSSATIDDVDTNQNATTAKAADESNKSGQAGKSRYLSGLMEASKRREQAQAQLKHQRLAQRAEAGAIVYTTTTDENTEGSGGQLASKLSSQDIERYRQRYWARHPERVRFISDEVTT</sequence>
<feature type="region of interest" description="Disordered" evidence="1">
    <location>
        <begin position="1"/>
        <end position="91"/>
    </location>
</feature>
<dbReference type="GeneID" id="54784156"/>
<accession>A0A642UD49</accession>
<protein>
    <submittedName>
        <fullName evidence="2">Uncharacterized protein</fullName>
    </submittedName>
</protein>
<proteinExistence type="predicted"/>
<reference evidence="2 3" key="1">
    <citation type="submission" date="2019-07" db="EMBL/GenBank/DDBJ databases">
        <title>Genome assembly of two rare yeast pathogens: Diutina rugosa and Trichomonascus ciferrii.</title>
        <authorList>
            <person name="Mixao V."/>
            <person name="Saus E."/>
            <person name="Hansen A."/>
            <person name="Lass-Flor C."/>
            <person name="Gabaldon T."/>
        </authorList>
    </citation>
    <scope>NUCLEOTIDE SEQUENCE [LARGE SCALE GENOMIC DNA]</scope>
    <source>
        <strain evidence="2 3">CBS 613</strain>
    </source>
</reference>
<dbReference type="RefSeq" id="XP_034009734.1">
    <property type="nucleotide sequence ID" value="XM_034158495.1"/>
</dbReference>
<name>A0A642UD49_DIURU</name>
<feature type="compositionally biased region" description="Polar residues" evidence="1">
    <location>
        <begin position="50"/>
        <end position="68"/>
    </location>
</feature>
<dbReference type="AlphaFoldDB" id="A0A642UD49"/>
<evidence type="ECO:0000313" key="3">
    <source>
        <dbReference type="Proteomes" id="UP000449547"/>
    </source>
</evidence>
<dbReference type="EMBL" id="SWFT01000161">
    <property type="protein sequence ID" value="KAA8896992.1"/>
    <property type="molecule type" value="Genomic_DNA"/>
</dbReference>
<evidence type="ECO:0000313" key="2">
    <source>
        <dbReference type="EMBL" id="KAA8896992.1"/>
    </source>
</evidence>
<feature type="compositionally biased region" description="Basic residues" evidence="1">
    <location>
        <begin position="1"/>
        <end position="18"/>
    </location>
</feature>
<feature type="compositionally biased region" description="Basic and acidic residues" evidence="1">
    <location>
        <begin position="28"/>
        <end position="40"/>
    </location>
</feature>
<comment type="caution">
    <text evidence="2">The sequence shown here is derived from an EMBL/GenBank/DDBJ whole genome shotgun (WGS) entry which is preliminary data.</text>
</comment>
<dbReference type="VEuPathDB" id="FungiDB:DIURU_005505"/>